<name>A0AAD4SBY8_9MAGN</name>
<organism evidence="1 2">
    <name type="scientific">Papaver atlanticum</name>
    <dbReference type="NCBI Taxonomy" id="357466"/>
    <lineage>
        <taxon>Eukaryota</taxon>
        <taxon>Viridiplantae</taxon>
        <taxon>Streptophyta</taxon>
        <taxon>Embryophyta</taxon>
        <taxon>Tracheophyta</taxon>
        <taxon>Spermatophyta</taxon>
        <taxon>Magnoliopsida</taxon>
        <taxon>Ranunculales</taxon>
        <taxon>Papaveraceae</taxon>
        <taxon>Papaveroideae</taxon>
        <taxon>Papaver</taxon>
    </lineage>
</organism>
<keyword evidence="2" id="KW-1185">Reference proteome</keyword>
<evidence type="ECO:0008006" key="3">
    <source>
        <dbReference type="Google" id="ProtNLM"/>
    </source>
</evidence>
<dbReference type="GO" id="GO:0005739">
    <property type="term" value="C:mitochondrion"/>
    <property type="evidence" value="ECO:0007669"/>
    <property type="project" value="TreeGrafter"/>
</dbReference>
<dbReference type="GO" id="GO:0000175">
    <property type="term" value="F:3'-5'-RNA exonuclease activity"/>
    <property type="evidence" value="ECO:0007669"/>
    <property type="project" value="TreeGrafter"/>
</dbReference>
<evidence type="ECO:0000313" key="1">
    <source>
        <dbReference type="EMBL" id="KAI3877704.1"/>
    </source>
</evidence>
<comment type="caution">
    <text evidence="1">The sequence shown here is derived from an EMBL/GenBank/DDBJ whole genome shotgun (WGS) entry which is preliminary data.</text>
</comment>
<dbReference type="PANTHER" id="PTHR11252:SF16">
    <property type="entry name" value="POLYRIBONUCLEOTIDE NUCLEOTIDYLTRANSFERASE 2, MITOCHONDRIAL"/>
    <property type="match status" value="1"/>
</dbReference>
<dbReference type="Proteomes" id="UP001202328">
    <property type="component" value="Unassembled WGS sequence"/>
</dbReference>
<dbReference type="GO" id="GO:0009570">
    <property type="term" value="C:chloroplast stroma"/>
    <property type="evidence" value="ECO:0007669"/>
    <property type="project" value="TreeGrafter"/>
</dbReference>
<proteinExistence type="predicted"/>
<dbReference type="EMBL" id="JAJJMB010012369">
    <property type="protein sequence ID" value="KAI3877704.1"/>
    <property type="molecule type" value="Genomic_DNA"/>
</dbReference>
<protein>
    <recommendedName>
        <fullName evidence="3">K Homology domain-containing protein</fullName>
    </recommendedName>
</protein>
<evidence type="ECO:0000313" key="2">
    <source>
        <dbReference type="Proteomes" id="UP001202328"/>
    </source>
</evidence>
<dbReference type="GO" id="GO:0003723">
    <property type="term" value="F:RNA binding"/>
    <property type="evidence" value="ECO:0007669"/>
    <property type="project" value="InterPro"/>
</dbReference>
<dbReference type="InterPro" id="IPR012162">
    <property type="entry name" value="PNPase"/>
</dbReference>
<dbReference type="GO" id="GO:0000965">
    <property type="term" value="P:mitochondrial RNA 3'-end processing"/>
    <property type="evidence" value="ECO:0007669"/>
    <property type="project" value="TreeGrafter"/>
</dbReference>
<dbReference type="GO" id="GO:0000958">
    <property type="term" value="P:mitochondrial mRNA catabolic process"/>
    <property type="evidence" value="ECO:0007669"/>
    <property type="project" value="TreeGrafter"/>
</dbReference>
<dbReference type="PANTHER" id="PTHR11252">
    <property type="entry name" value="POLYRIBONUCLEOTIDE NUCLEOTIDYLTRANSFERASE"/>
    <property type="match status" value="1"/>
</dbReference>
<accession>A0AAD4SBY8</accession>
<dbReference type="GO" id="GO:0004654">
    <property type="term" value="F:polyribonucleotide nucleotidyltransferase activity"/>
    <property type="evidence" value="ECO:0007669"/>
    <property type="project" value="InterPro"/>
</dbReference>
<sequence length="156" mass="17019">MLGVPLDIICQCLGPALKGRHHILNHMEQEINAPRSSHLDDWDRVDSDLVVFKLTADSLQRLVGPDGAQKREFERETGGRIVCIVGDRVTIAVKNETGLREVRKKMSRPVTNYGVVKGAGLPSLGCGISRPAASSQVHSSGRSGFFNTVSLRAMEQ</sequence>
<dbReference type="GO" id="GO:0005829">
    <property type="term" value="C:cytosol"/>
    <property type="evidence" value="ECO:0007669"/>
    <property type="project" value="TreeGrafter"/>
</dbReference>
<dbReference type="AlphaFoldDB" id="A0AAD4SBY8"/>
<gene>
    <name evidence="1" type="ORF">MKW98_020185</name>
</gene>
<reference evidence="1" key="1">
    <citation type="submission" date="2022-04" db="EMBL/GenBank/DDBJ databases">
        <title>A functionally conserved STORR gene fusion in Papaver species that diverged 16.8 million years ago.</title>
        <authorList>
            <person name="Catania T."/>
        </authorList>
    </citation>
    <scope>NUCLEOTIDE SEQUENCE</scope>
    <source>
        <strain evidence="1">S-188037</strain>
    </source>
</reference>